<dbReference type="NCBIfam" id="TIGR04075">
    <property type="entry name" value="bacter_Pnkp"/>
    <property type="match status" value="1"/>
</dbReference>
<reference evidence="2 3" key="1">
    <citation type="submission" date="2020-08" db="EMBL/GenBank/DDBJ databases">
        <title>Sequencing the genomes of 1000 actinobacteria strains.</title>
        <authorList>
            <person name="Klenk H.-P."/>
        </authorList>
    </citation>
    <scope>NUCLEOTIDE SEQUENCE [LARGE SCALE GENOMIC DNA]</scope>
    <source>
        <strain evidence="2 3">DSM 44593</strain>
    </source>
</reference>
<dbReference type="GO" id="GO:0005737">
    <property type="term" value="C:cytoplasm"/>
    <property type="evidence" value="ECO:0007669"/>
    <property type="project" value="TreeGrafter"/>
</dbReference>
<keyword evidence="2" id="KW-0418">Kinase</keyword>
<organism evidence="2 3">
    <name type="scientific">Streptomonospora salina</name>
    <dbReference type="NCBI Taxonomy" id="104205"/>
    <lineage>
        <taxon>Bacteria</taxon>
        <taxon>Bacillati</taxon>
        <taxon>Actinomycetota</taxon>
        <taxon>Actinomycetes</taxon>
        <taxon>Streptosporangiales</taxon>
        <taxon>Nocardiopsidaceae</taxon>
        <taxon>Streptomonospora</taxon>
    </lineage>
</organism>
<dbReference type="InterPro" id="IPR050126">
    <property type="entry name" value="Ap4A_hydrolase"/>
</dbReference>
<dbReference type="Gene3D" id="3.30.470.30">
    <property type="entry name" value="DNA ligase/mRNA capping enzyme"/>
    <property type="match status" value="2"/>
</dbReference>
<dbReference type="Pfam" id="PF16542">
    <property type="entry name" value="PNKP_ligase"/>
    <property type="match status" value="1"/>
</dbReference>
<dbReference type="AlphaFoldDB" id="A0A841E8E8"/>
<keyword evidence="3" id="KW-1185">Reference proteome</keyword>
<keyword evidence="2" id="KW-0808">Transferase</keyword>
<dbReference type="SUPFAM" id="SSF56091">
    <property type="entry name" value="DNA ligase/mRNA capping enzyme, catalytic domain"/>
    <property type="match status" value="1"/>
</dbReference>
<protein>
    <submittedName>
        <fullName evidence="2">Polynucleotide kinase-phosphatase</fullName>
    </submittedName>
</protein>
<dbReference type="Proteomes" id="UP000578077">
    <property type="component" value="Unassembled WGS sequence"/>
</dbReference>
<dbReference type="InterPro" id="IPR024028">
    <property type="entry name" value="PNKP_bac"/>
</dbReference>
<evidence type="ECO:0000313" key="3">
    <source>
        <dbReference type="Proteomes" id="UP000578077"/>
    </source>
</evidence>
<evidence type="ECO:0000259" key="1">
    <source>
        <dbReference type="Pfam" id="PF16542"/>
    </source>
</evidence>
<feature type="domain" description="Polynucleotide kinase-phosphatase ligase" evidence="1">
    <location>
        <begin position="232"/>
        <end position="606"/>
    </location>
</feature>
<dbReference type="Gene3D" id="3.60.21.10">
    <property type="match status" value="1"/>
</dbReference>
<dbReference type="SUPFAM" id="SSF56300">
    <property type="entry name" value="Metallo-dependent phosphatases"/>
    <property type="match status" value="1"/>
</dbReference>
<dbReference type="EMBL" id="JACHLY010000001">
    <property type="protein sequence ID" value="MBB5999266.1"/>
    <property type="molecule type" value="Genomic_DNA"/>
</dbReference>
<dbReference type="InterPro" id="IPR029052">
    <property type="entry name" value="Metallo-depent_PP-like"/>
</dbReference>
<sequence>MLHLVMGMAETGDALCVSGNHEDKLVRALKGRKVQARHGLAETLEQLDAEPEGFRSGARAFCDSLLSHYMLDEGRLVVAHAGLKEEYHGRASGRVRSFALYGETTGETDEFGLPVRYPWAREYRGSAAVVYGHVPTPEPEWINNTICLDTGCVFGGRLTALRYPERELTAVPAQRTHYEPERPFPAAAHGAGAPTDGGAALVGVGDVLPDGTVGHVDTGSGRVTVPRDNALSALEAMSRFAVDPRWLLYLPPTMAPAPTSADPAVLERPDEAFSFYLDQGVGRVVCQEKHMGSRAIAVVCRDSAAADRRFVPGGEGAVFTRTGRAFFPDARVEAEVLAQLRAGITAAGLWERFGSDWIALDGEMLPWSAKAAGLIREEYASVGAAARAALPEAQRALAAAAERGLDVGGLADRTGRRGRDIEAFSAVYRNHVAPTEGAAGLHYAAFAVLAAEGREFSGEDHSWHMDVARTLAEHCPMVAATRYRTLDTADPDAVSAASAWWHELVSAGGEGMVVKPAQGPRAAGTRGPVQPGLKVRGPEYLRIVYGPDYLIPERLATLRDRSVRRKARMALKEHKLGLEALSRHAAAEPLWRVHQPVFGVLALESESVDPRL</sequence>
<proteinExistence type="predicted"/>
<dbReference type="GO" id="GO:0016791">
    <property type="term" value="F:phosphatase activity"/>
    <property type="evidence" value="ECO:0007669"/>
    <property type="project" value="TreeGrafter"/>
</dbReference>
<accession>A0A841E8E8</accession>
<dbReference type="InterPro" id="IPR032380">
    <property type="entry name" value="PNKP_ligase_dom"/>
</dbReference>
<evidence type="ECO:0000313" key="2">
    <source>
        <dbReference type="EMBL" id="MBB5999266.1"/>
    </source>
</evidence>
<dbReference type="CDD" id="cd07423">
    <property type="entry name" value="MPP_Prp_like"/>
    <property type="match status" value="1"/>
</dbReference>
<name>A0A841E8E8_9ACTN</name>
<dbReference type="InterPro" id="IPR041780">
    <property type="entry name" value="MPP_PrpE-like"/>
</dbReference>
<dbReference type="PANTHER" id="PTHR42850:SF7">
    <property type="entry name" value="BIS(5'-NUCLEOSYL)-TETRAPHOSPHATASE PRPE [ASYMMETRICAL]"/>
    <property type="match status" value="1"/>
</dbReference>
<gene>
    <name evidence="2" type="ORF">HNR25_003017</name>
</gene>
<dbReference type="PANTHER" id="PTHR42850">
    <property type="entry name" value="METALLOPHOSPHOESTERASE"/>
    <property type="match status" value="1"/>
</dbReference>
<dbReference type="GO" id="GO:0016301">
    <property type="term" value="F:kinase activity"/>
    <property type="evidence" value="ECO:0007669"/>
    <property type="project" value="UniProtKB-KW"/>
</dbReference>
<comment type="caution">
    <text evidence="2">The sequence shown here is derived from an EMBL/GenBank/DDBJ whole genome shotgun (WGS) entry which is preliminary data.</text>
</comment>